<gene>
    <name evidence="2" type="ORF">GCM10008908_04400</name>
</gene>
<dbReference type="RefSeq" id="WP_343823210.1">
    <property type="nucleotide sequence ID" value="NZ_BAAACI010000001.1"/>
</dbReference>
<dbReference type="PANTHER" id="PTHR40076">
    <property type="entry name" value="MEMBRANE PROTEIN-RELATED"/>
    <property type="match status" value="1"/>
</dbReference>
<comment type="caution">
    <text evidence="2">The sequence shown here is derived from an EMBL/GenBank/DDBJ whole genome shotgun (WGS) entry which is preliminary data.</text>
</comment>
<dbReference type="InterPro" id="IPR010380">
    <property type="entry name" value="DUF975"/>
</dbReference>
<feature type="transmembrane region" description="Helical" evidence="1">
    <location>
        <begin position="21"/>
        <end position="39"/>
    </location>
</feature>
<protein>
    <recommendedName>
        <fullName evidence="4">DUF975 family protein</fullName>
    </recommendedName>
</protein>
<feature type="transmembrane region" description="Helical" evidence="1">
    <location>
        <begin position="233"/>
        <end position="252"/>
    </location>
</feature>
<keyword evidence="1" id="KW-0472">Membrane</keyword>
<dbReference type="Pfam" id="PF06161">
    <property type="entry name" value="DUF975"/>
    <property type="match status" value="1"/>
</dbReference>
<feature type="transmembrane region" description="Helical" evidence="1">
    <location>
        <begin position="51"/>
        <end position="73"/>
    </location>
</feature>
<evidence type="ECO:0008006" key="4">
    <source>
        <dbReference type="Google" id="ProtNLM"/>
    </source>
</evidence>
<keyword evidence="1" id="KW-0812">Transmembrane</keyword>
<evidence type="ECO:0000313" key="2">
    <source>
        <dbReference type="EMBL" id="GAA0766560.1"/>
    </source>
</evidence>
<keyword evidence="3" id="KW-1185">Reference proteome</keyword>
<name>A0ABN1KHD7_CLOSU</name>
<evidence type="ECO:0000313" key="3">
    <source>
        <dbReference type="Proteomes" id="UP001501047"/>
    </source>
</evidence>
<dbReference type="Proteomes" id="UP001501047">
    <property type="component" value="Unassembled WGS sequence"/>
</dbReference>
<sequence length="279" mass="30812">MVNRKALKSKSKEQLRGQWKIPVLITLIVCIIEGVISYGSESFKDNIGPSVLIAVISLIISFSIAIMINSFYLKISRGKKVEFSDILIPWKTWGKGMGIQLLIILMYIPIIIIIGIVVGFIAIQYGNKIIMGSLSGNPIPSFEGMVAVIVLVTLVLCIPIIILGLYLFPSVILVCEDNSKGVIQCIKESFKLMKGNVWSLFVLYLSFLGWAILCIVPVIVVAIIAAFSFNETLITILPLIAAIGFLWLGPYINTTSLNFFNEISGYDNKPIYDEINSLS</sequence>
<keyword evidence="1" id="KW-1133">Transmembrane helix</keyword>
<dbReference type="EMBL" id="BAAACI010000001">
    <property type="protein sequence ID" value="GAA0766560.1"/>
    <property type="molecule type" value="Genomic_DNA"/>
</dbReference>
<dbReference type="PANTHER" id="PTHR40076:SF1">
    <property type="entry name" value="MEMBRANE PROTEIN"/>
    <property type="match status" value="1"/>
</dbReference>
<accession>A0ABN1KHD7</accession>
<reference evidence="2 3" key="1">
    <citation type="journal article" date="2019" name="Int. J. Syst. Evol. Microbiol.">
        <title>The Global Catalogue of Microorganisms (GCM) 10K type strain sequencing project: providing services to taxonomists for standard genome sequencing and annotation.</title>
        <authorList>
            <consortium name="The Broad Institute Genomics Platform"/>
            <consortium name="The Broad Institute Genome Sequencing Center for Infectious Disease"/>
            <person name="Wu L."/>
            <person name="Ma J."/>
        </authorList>
    </citation>
    <scope>NUCLEOTIDE SEQUENCE [LARGE SCALE GENOMIC DNA]</scope>
    <source>
        <strain evidence="2 3">JCM 1417</strain>
    </source>
</reference>
<proteinExistence type="predicted"/>
<organism evidence="2 3">
    <name type="scientific">Clostridium subterminale</name>
    <dbReference type="NCBI Taxonomy" id="1550"/>
    <lineage>
        <taxon>Bacteria</taxon>
        <taxon>Bacillati</taxon>
        <taxon>Bacillota</taxon>
        <taxon>Clostridia</taxon>
        <taxon>Eubacteriales</taxon>
        <taxon>Clostridiaceae</taxon>
        <taxon>Clostridium</taxon>
    </lineage>
</organism>
<feature type="transmembrane region" description="Helical" evidence="1">
    <location>
        <begin position="145"/>
        <end position="175"/>
    </location>
</feature>
<evidence type="ECO:0000256" key="1">
    <source>
        <dbReference type="SAM" id="Phobius"/>
    </source>
</evidence>
<feature type="transmembrane region" description="Helical" evidence="1">
    <location>
        <begin position="101"/>
        <end position="125"/>
    </location>
</feature>
<feature type="transmembrane region" description="Helical" evidence="1">
    <location>
        <begin position="196"/>
        <end position="227"/>
    </location>
</feature>